<dbReference type="AlphaFoldDB" id="A0A6A6QQ10"/>
<evidence type="ECO:0000313" key="4">
    <source>
        <dbReference type="Proteomes" id="UP000799750"/>
    </source>
</evidence>
<feature type="chain" id="PRO_5025520240" evidence="2">
    <location>
        <begin position="22"/>
        <end position="371"/>
    </location>
</feature>
<dbReference type="Proteomes" id="UP000799750">
    <property type="component" value="Unassembled WGS sequence"/>
</dbReference>
<keyword evidence="4" id="KW-1185">Reference proteome</keyword>
<evidence type="ECO:0000313" key="3">
    <source>
        <dbReference type="EMBL" id="KAF2494232.1"/>
    </source>
</evidence>
<protein>
    <submittedName>
        <fullName evidence="3">Uncharacterized protein</fullName>
    </submittedName>
</protein>
<sequence>MFSYLLIASILYFFFWKGKNAVDASIRVALSPICNFPGASYLHLPFCPSLAIPGQGRFDALVEAQTRFEDVAKYSIQAAGLRQDMKTKEMAMRDLRSVIDYSNIASKQELGQILKQFIDGSKQSGNDISSWHARVDYALDRIIALNQHTLAVADVAHLGDDGMDLTKRIFVGIGLANRPKTRKDELADTYMRQASGMEEEIKRLIFKADSILQNLDGLEMLLDDMQSISVKEEVAVQGQRSELLGQLYTRLGGNRREKNRIESNLRTLNDVQTARHIAYTILSGALIKLRDIANYLENLREEMGRPQEDGFREVPMEVHLASIRASVERLEDVRDASKSADKRIRDRVWTNEEEDSPKMRTIPTIEQADME</sequence>
<keyword evidence="2" id="KW-0732">Signal</keyword>
<dbReference type="OrthoDB" id="4179406at2759"/>
<feature type="signal peptide" evidence="2">
    <location>
        <begin position="1"/>
        <end position="21"/>
    </location>
</feature>
<feature type="compositionally biased region" description="Basic and acidic residues" evidence="1">
    <location>
        <begin position="334"/>
        <end position="350"/>
    </location>
</feature>
<name>A0A6A6QQ10_9PEZI</name>
<accession>A0A6A6QQ10</accession>
<evidence type="ECO:0000256" key="2">
    <source>
        <dbReference type="SAM" id="SignalP"/>
    </source>
</evidence>
<feature type="region of interest" description="Disordered" evidence="1">
    <location>
        <begin position="334"/>
        <end position="371"/>
    </location>
</feature>
<reference evidence="3" key="1">
    <citation type="journal article" date="2020" name="Stud. Mycol.">
        <title>101 Dothideomycetes genomes: a test case for predicting lifestyles and emergence of pathogens.</title>
        <authorList>
            <person name="Haridas S."/>
            <person name="Albert R."/>
            <person name="Binder M."/>
            <person name="Bloem J."/>
            <person name="Labutti K."/>
            <person name="Salamov A."/>
            <person name="Andreopoulos B."/>
            <person name="Baker S."/>
            <person name="Barry K."/>
            <person name="Bills G."/>
            <person name="Bluhm B."/>
            <person name="Cannon C."/>
            <person name="Castanera R."/>
            <person name="Culley D."/>
            <person name="Daum C."/>
            <person name="Ezra D."/>
            <person name="Gonzalez J."/>
            <person name="Henrissat B."/>
            <person name="Kuo A."/>
            <person name="Liang C."/>
            <person name="Lipzen A."/>
            <person name="Lutzoni F."/>
            <person name="Magnuson J."/>
            <person name="Mondo S."/>
            <person name="Nolan M."/>
            <person name="Ohm R."/>
            <person name="Pangilinan J."/>
            <person name="Park H.-J."/>
            <person name="Ramirez L."/>
            <person name="Alfaro M."/>
            <person name="Sun H."/>
            <person name="Tritt A."/>
            <person name="Yoshinaga Y."/>
            <person name="Zwiers L.-H."/>
            <person name="Turgeon B."/>
            <person name="Goodwin S."/>
            <person name="Spatafora J."/>
            <person name="Crous P."/>
            <person name="Grigoriev I."/>
        </authorList>
    </citation>
    <scope>NUCLEOTIDE SEQUENCE</scope>
    <source>
        <strain evidence="3">CBS 269.34</strain>
    </source>
</reference>
<proteinExistence type="predicted"/>
<organism evidence="3 4">
    <name type="scientific">Lophium mytilinum</name>
    <dbReference type="NCBI Taxonomy" id="390894"/>
    <lineage>
        <taxon>Eukaryota</taxon>
        <taxon>Fungi</taxon>
        <taxon>Dikarya</taxon>
        <taxon>Ascomycota</taxon>
        <taxon>Pezizomycotina</taxon>
        <taxon>Dothideomycetes</taxon>
        <taxon>Pleosporomycetidae</taxon>
        <taxon>Mytilinidiales</taxon>
        <taxon>Mytilinidiaceae</taxon>
        <taxon>Lophium</taxon>
    </lineage>
</organism>
<evidence type="ECO:0000256" key="1">
    <source>
        <dbReference type="SAM" id="MobiDB-lite"/>
    </source>
</evidence>
<dbReference type="EMBL" id="MU004191">
    <property type="protein sequence ID" value="KAF2494232.1"/>
    <property type="molecule type" value="Genomic_DNA"/>
</dbReference>
<gene>
    <name evidence="3" type="ORF">BU16DRAFT_463665</name>
</gene>